<dbReference type="KEGG" id="slb:AWJ20_3651"/>
<keyword evidence="10" id="KW-1185">Reference proteome</keyword>
<dbReference type="AlphaFoldDB" id="A0A170QZ38"/>
<keyword evidence="3" id="KW-0812">Transmembrane</keyword>
<comment type="subcellular location">
    <subcellularLocation>
        <location evidence="1">Membrane</location>
        <topology evidence="1">Multi-pass membrane protein</topology>
    </subcellularLocation>
</comment>
<evidence type="ECO:0000256" key="2">
    <source>
        <dbReference type="ARBA" id="ARBA00022448"/>
    </source>
</evidence>
<dbReference type="PANTHER" id="PTHR43341:SF1">
    <property type="entry name" value="GENERAL AMINO-ACID PERMEASE GAP1"/>
    <property type="match status" value="1"/>
</dbReference>
<dbReference type="InterPro" id="IPR050524">
    <property type="entry name" value="APC_YAT"/>
</dbReference>
<dbReference type="GO" id="GO:0016020">
    <property type="term" value="C:membrane"/>
    <property type="evidence" value="ECO:0007669"/>
    <property type="project" value="UniProtKB-SubCell"/>
</dbReference>
<evidence type="ECO:0000313" key="9">
    <source>
        <dbReference type="EMBL" id="ANB16001.1"/>
    </source>
</evidence>
<dbReference type="GeneID" id="30035697"/>
<dbReference type="OrthoDB" id="5413484at2759"/>
<dbReference type="InterPro" id="IPR004841">
    <property type="entry name" value="AA-permease/SLC12A_dom"/>
</dbReference>
<evidence type="ECO:0000256" key="1">
    <source>
        <dbReference type="ARBA" id="ARBA00004141"/>
    </source>
</evidence>
<evidence type="ECO:0000256" key="3">
    <source>
        <dbReference type="ARBA" id="ARBA00022692"/>
    </source>
</evidence>
<evidence type="ECO:0000256" key="6">
    <source>
        <dbReference type="ARBA" id="ARBA00023136"/>
    </source>
</evidence>
<dbReference type="Pfam" id="PF00324">
    <property type="entry name" value="AA_permease"/>
    <property type="match status" value="1"/>
</dbReference>
<evidence type="ECO:0000256" key="7">
    <source>
        <dbReference type="SAM" id="MobiDB-lite"/>
    </source>
</evidence>
<dbReference type="PANTHER" id="PTHR43341">
    <property type="entry name" value="AMINO ACID PERMEASE"/>
    <property type="match status" value="1"/>
</dbReference>
<accession>A0A170QZ38</accession>
<protein>
    <submittedName>
        <fullName evidence="9">Amino acid permease GAP1</fullName>
    </submittedName>
</protein>
<keyword evidence="2" id="KW-0813">Transport</keyword>
<feature type="domain" description="Amino acid permease/ SLC12A" evidence="8">
    <location>
        <begin position="77"/>
        <end position="105"/>
    </location>
</feature>
<keyword evidence="5" id="KW-1133">Transmembrane helix</keyword>
<dbReference type="Gene3D" id="1.20.1740.10">
    <property type="entry name" value="Amino acid/polyamine transporter I"/>
    <property type="match status" value="1"/>
</dbReference>
<keyword evidence="6" id="KW-0472">Membrane</keyword>
<name>A0A170QZ38_9ASCO</name>
<proteinExistence type="predicted"/>
<feature type="compositionally biased region" description="Basic and acidic residues" evidence="7">
    <location>
        <begin position="1"/>
        <end position="18"/>
    </location>
</feature>
<feature type="region of interest" description="Disordered" evidence="7">
    <location>
        <begin position="1"/>
        <end position="22"/>
    </location>
</feature>
<gene>
    <name evidence="9" type="primary">GAP1</name>
    <name evidence="9" type="ORF">AWJ20_3651</name>
</gene>
<organism evidence="9 10">
    <name type="scientific">Sugiyamaella lignohabitans</name>
    <dbReference type="NCBI Taxonomy" id="796027"/>
    <lineage>
        <taxon>Eukaryota</taxon>
        <taxon>Fungi</taxon>
        <taxon>Dikarya</taxon>
        <taxon>Ascomycota</taxon>
        <taxon>Saccharomycotina</taxon>
        <taxon>Dipodascomycetes</taxon>
        <taxon>Dipodascales</taxon>
        <taxon>Trichomonascaceae</taxon>
        <taxon>Sugiyamaella</taxon>
    </lineage>
</organism>
<sequence>MSGEDDLKNHFSNEDFGKHVSGAGSVERVELSRWQRIKDSFKEADLSGIDTTNMTDVEKAAIATANSPLQRSLKGRHLQMIAIGGSIGTGLFVGSGKVLAVGGPA</sequence>
<dbReference type="GO" id="GO:0015171">
    <property type="term" value="F:amino acid transmembrane transporter activity"/>
    <property type="evidence" value="ECO:0007669"/>
    <property type="project" value="TreeGrafter"/>
</dbReference>
<dbReference type="Proteomes" id="UP000189580">
    <property type="component" value="Chromosome b"/>
</dbReference>
<dbReference type="RefSeq" id="XP_018738478.1">
    <property type="nucleotide sequence ID" value="XM_018880683.1"/>
</dbReference>
<keyword evidence="4" id="KW-0029">Amino-acid transport</keyword>
<reference evidence="9 10" key="1">
    <citation type="submission" date="2016-02" db="EMBL/GenBank/DDBJ databases">
        <title>Complete genome sequence and transcriptome regulation of the pentose utilising yeast Sugiyamaella lignohabitans.</title>
        <authorList>
            <person name="Bellasio M."/>
            <person name="Peymann A."/>
            <person name="Valli M."/>
            <person name="Sipitzky M."/>
            <person name="Graf A."/>
            <person name="Sauer M."/>
            <person name="Marx H."/>
            <person name="Mattanovich D."/>
        </authorList>
    </citation>
    <scope>NUCLEOTIDE SEQUENCE [LARGE SCALE GENOMIC DNA]</scope>
    <source>
        <strain evidence="9 10">CBS 10342</strain>
    </source>
</reference>
<evidence type="ECO:0000313" key="10">
    <source>
        <dbReference type="Proteomes" id="UP000189580"/>
    </source>
</evidence>
<evidence type="ECO:0000259" key="8">
    <source>
        <dbReference type="Pfam" id="PF00324"/>
    </source>
</evidence>
<evidence type="ECO:0000256" key="5">
    <source>
        <dbReference type="ARBA" id="ARBA00022989"/>
    </source>
</evidence>
<evidence type="ECO:0000256" key="4">
    <source>
        <dbReference type="ARBA" id="ARBA00022970"/>
    </source>
</evidence>
<dbReference type="EMBL" id="CP014503">
    <property type="protein sequence ID" value="ANB16001.1"/>
    <property type="molecule type" value="Genomic_DNA"/>
</dbReference>